<gene>
    <name evidence="2" type="ORF">HNR25_003478</name>
</gene>
<name>A0A841E712_9ACTN</name>
<dbReference type="EMBL" id="JACHLY010000001">
    <property type="protein sequence ID" value="MBB5999727.1"/>
    <property type="molecule type" value="Genomic_DNA"/>
</dbReference>
<evidence type="ECO:0000313" key="2">
    <source>
        <dbReference type="EMBL" id="MBB5999727.1"/>
    </source>
</evidence>
<sequence>MRPSQCARGEATNGSTCGSAGRLDPTVDAVALQPKFTPLFADPKLSKARTRLEKFGHPAAAASG</sequence>
<organism evidence="2 3">
    <name type="scientific">Streptomonospora salina</name>
    <dbReference type="NCBI Taxonomy" id="104205"/>
    <lineage>
        <taxon>Bacteria</taxon>
        <taxon>Bacillati</taxon>
        <taxon>Actinomycetota</taxon>
        <taxon>Actinomycetes</taxon>
        <taxon>Streptosporangiales</taxon>
        <taxon>Nocardiopsidaceae</taxon>
        <taxon>Streptomonospora</taxon>
    </lineage>
</organism>
<feature type="region of interest" description="Disordered" evidence="1">
    <location>
        <begin position="1"/>
        <end position="22"/>
    </location>
</feature>
<dbReference type="Proteomes" id="UP000578077">
    <property type="component" value="Unassembled WGS sequence"/>
</dbReference>
<reference evidence="2 3" key="1">
    <citation type="submission" date="2020-08" db="EMBL/GenBank/DDBJ databases">
        <title>Sequencing the genomes of 1000 actinobacteria strains.</title>
        <authorList>
            <person name="Klenk H.-P."/>
        </authorList>
    </citation>
    <scope>NUCLEOTIDE SEQUENCE [LARGE SCALE GENOMIC DNA]</scope>
    <source>
        <strain evidence="2 3">DSM 44593</strain>
    </source>
</reference>
<evidence type="ECO:0000313" key="3">
    <source>
        <dbReference type="Proteomes" id="UP000578077"/>
    </source>
</evidence>
<protein>
    <submittedName>
        <fullName evidence="2">Uncharacterized protein</fullName>
    </submittedName>
</protein>
<keyword evidence="3" id="KW-1185">Reference proteome</keyword>
<evidence type="ECO:0000256" key="1">
    <source>
        <dbReference type="SAM" id="MobiDB-lite"/>
    </source>
</evidence>
<dbReference type="RefSeq" id="WP_184636746.1">
    <property type="nucleotide sequence ID" value="NZ_BAABKT010000039.1"/>
</dbReference>
<accession>A0A841E712</accession>
<proteinExistence type="predicted"/>
<comment type="caution">
    <text evidence="2">The sequence shown here is derived from an EMBL/GenBank/DDBJ whole genome shotgun (WGS) entry which is preliminary data.</text>
</comment>
<dbReference type="AlphaFoldDB" id="A0A841E712"/>